<evidence type="ECO:0008006" key="6">
    <source>
        <dbReference type="Google" id="ProtNLM"/>
    </source>
</evidence>
<reference evidence="4 5" key="1">
    <citation type="submission" date="2017-07" db="EMBL/GenBank/DDBJ databases">
        <authorList>
            <person name="Talla V."/>
            <person name="Backstrom N."/>
        </authorList>
    </citation>
    <scope>NUCLEOTIDE SEQUENCE [LARGE SCALE GENOMIC DNA]</scope>
</reference>
<dbReference type="AlphaFoldDB" id="A0A5E4PRR5"/>
<organism evidence="4 5">
    <name type="scientific">Leptidea sinapis</name>
    <dbReference type="NCBI Taxonomy" id="189913"/>
    <lineage>
        <taxon>Eukaryota</taxon>
        <taxon>Metazoa</taxon>
        <taxon>Ecdysozoa</taxon>
        <taxon>Arthropoda</taxon>
        <taxon>Hexapoda</taxon>
        <taxon>Insecta</taxon>
        <taxon>Pterygota</taxon>
        <taxon>Neoptera</taxon>
        <taxon>Endopterygota</taxon>
        <taxon>Lepidoptera</taxon>
        <taxon>Glossata</taxon>
        <taxon>Ditrysia</taxon>
        <taxon>Papilionoidea</taxon>
        <taxon>Pieridae</taxon>
        <taxon>Dismorphiinae</taxon>
        <taxon>Leptidea</taxon>
    </lineage>
</organism>
<dbReference type="EMBL" id="FZQP02000189">
    <property type="protein sequence ID" value="VVC87771.1"/>
    <property type="molecule type" value="Genomic_DNA"/>
</dbReference>
<dbReference type="InterPro" id="IPR036291">
    <property type="entry name" value="NAD(P)-bd_dom_sf"/>
</dbReference>
<sequence length="249" mass="27597">MSTNINGKTVVVTGGAEGLGLSMIENFLKGGAKLAIILDVNEKLGIKTSSELKKKYGVDRVFFLKCDVTKDLDQIYEEITKVCTTVDVLINNAGVLDEKNIRRTLEINAIAVMEWTMKFYDLMRKDFHGNGGTIINVSSIFGYRLVPFSYIYNGSKAAVLAFSRSLGQKYNYDKTGVRVLTLCPGLTHTTLSKNGNVRDDDTFDDLVKWVKDYQWQNVDDVGQATVDIFHKAESGTAWVAEGGDPAKEI</sequence>
<dbReference type="Pfam" id="PF00106">
    <property type="entry name" value="adh_short"/>
    <property type="match status" value="1"/>
</dbReference>
<keyword evidence="2" id="KW-0560">Oxidoreductase</keyword>
<dbReference type="PANTHER" id="PTHR44229">
    <property type="entry name" value="15-HYDROXYPROSTAGLANDIN DEHYDROGENASE [NAD(+)]"/>
    <property type="match status" value="1"/>
</dbReference>
<dbReference type="PROSITE" id="PS00061">
    <property type="entry name" value="ADH_SHORT"/>
    <property type="match status" value="1"/>
</dbReference>
<comment type="similarity">
    <text evidence="1 3">Belongs to the short-chain dehydrogenases/reductases (SDR) family.</text>
</comment>
<keyword evidence="5" id="KW-1185">Reference proteome</keyword>
<dbReference type="PRINTS" id="PR00080">
    <property type="entry name" value="SDRFAMILY"/>
</dbReference>
<protein>
    <recommendedName>
        <fullName evidence="6">Alcohol dehydrogenase</fullName>
    </recommendedName>
</protein>
<evidence type="ECO:0000313" key="4">
    <source>
        <dbReference type="EMBL" id="VVC87771.1"/>
    </source>
</evidence>
<dbReference type="Gene3D" id="3.40.50.720">
    <property type="entry name" value="NAD(P)-binding Rossmann-like Domain"/>
    <property type="match status" value="1"/>
</dbReference>
<dbReference type="PRINTS" id="PR00081">
    <property type="entry name" value="GDHRDH"/>
</dbReference>
<dbReference type="GO" id="GO:0016616">
    <property type="term" value="F:oxidoreductase activity, acting on the CH-OH group of donors, NAD or NADP as acceptor"/>
    <property type="evidence" value="ECO:0007669"/>
    <property type="project" value="TreeGrafter"/>
</dbReference>
<evidence type="ECO:0000256" key="3">
    <source>
        <dbReference type="RuleBase" id="RU000363"/>
    </source>
</evidence>
<dbReference type="SUPFAM" id="SSF51735">
    <property type="entry name" value="NAD(P)-binding Rossmann-fold domains"/>
    <property type="match status" value="1"/>
</dbReference>
<evidence type="ECO:0000256" key="2">
    <source>
        <dbReference type="ARBA" id="ARBA00023002"/>
    </source>
</evidence>
<dbReference type="PANTHER" id="PTHR44229:SF8">
    <property type="entry name" value="ALCOHOL DEHYDROGENASE-RELATED"/>
    <property type="match status" value="1"/>
</dbReference>
<evidence type="ECO:0000256" key="1">
    <source>
        <dbReference type="ARBA" id="ARBA00006484"/>
    </source>
</evidence>
<dbReference type="InterPro" id="IPR020904">
    <property type="entry name" value="Sc_DH/Rdtase_CS"/>
</dbReference>
<proteinExistence type="inferred from homology"/>
<accession>A0A5E4PRR5</accession>
<dbReference type="Proteomes" id="UP000324832">
    <property type="component" value="Unassembled WGS sequence"/>
</dbReference>
<gene>
    <name evidence="4" type="ORF">LSINAPIS_LOCUS1298</name>
</gene>
<dbReference type="GO" id="GO:0005737">
    <property type="term" value="C:cytoplasm"/>
    <property type="evidence" value="ECO:0007669"/>
    <property type="project" value="TreeGrafter"/>
</dbReference>
<dbReference type="InterPro" id="IPR002347">
    <property type="entry name" value="SDR_fam"/>
</dbReference>
<name>A0A5E4PRR5_9NEOP</name>
<evidence type="ECO:0000313" key="5">
    <source>
        <dbReference type="Proteomes" id="UP000324832"/>
    </source>
</evidence>